<evidence type="ECO:0000313" key="5">
    <source>
        <dbReference type="Proteomes" id="UP000327118"/>
    </source>
</evidence>
<keyword evidence="5" id="KW-1185">Reference proteome</keyword>
<keyword evidence="2" id="KW-0472">Membrane</keyword>
<protein>
    <submittedName>
        <fullName evidence="4">Uncharacterized protein</fullName>
    </submittedName>
</protein>
<name>A0A5N6YXD3_9EURO</name>
<proteinExistence type="predicted"/>
<feature type="region of interest" description="Disordered" evidence="1">
    <location>
        <begin position="471"/>
        <end position="496"/>
    </location>
</feature>
<evidence type="ECO:0000256" key="3">
    <source>
        <dbReference type="SAM" id="SignalP"/>
    </source>
</evidence>
<sequence length="548" mass="61006">MRWPASLAFPFLLVSSINFVFASPLTLSESLTNHTLLHQNDGSTSVEFQISCSNCGDEQRTGLPLGLSVHVANKACDGTSLALNGIELAHSWNEVHGYGSGIIPSYLNDSDGVLAAHWQSTCISSGGLSDEPIRQLLTVWIDRVGEFDPQDNLGFTFLFKQAEPPGILCLCTEPWDLSADGSFPDHLKNSGGIECLEVQSDVSDADKGQPRENREWHWTRLQHLKAKAHRFQQSLREMLIHGCTDFQANWKDCRAFGCKVKVSFMYVSATIRGISYKFGLACSWSSGCSQHVKESTQTPQTEPSTSSSDLPHEDLYSSFPSTLHIPPTSEQVAPIQEPDISPQFSAKDFARTCLVISLVGLIIALVFKICRNTMYCRRRRVDRAARREERRAQLAYRSAARRFKWQQWWKGTTQEPASTPPLDHDLSVIQQPEQILQYETEPNSSAEPGAMQAEIQDFRRTLEYVGELVQQPNGNLEEARPSRKDENPNGAEHLDVRSKTPNTIASSTACLSTVISIGTRSLMSLETTSSMTVDTLETIHTSPPSYHE</sequence>
<feature type="compositionally biased region" description="Basic and acidic residues" evidence="1">
    <location>
        <begin position="477"/>
        <end position="496"/>
    </location>
</feature>
<dbReference type="OrthoDB" id="4225201at2759"/>
<keyword evidence="2" id="KW-1133">Transmembrane helix</keyword>
<evidence type="ECO:0000256" key="2">
    <source>
        <dbReference type="SAM" id="Phobius"/>
    </source>
</evidence>
<evidence type="ECO:0000313" key="4">
    <source>
        <dbReference type="EMBL" id="KAE8350101.1"/>
    </source>
</evidence>
<evidence type="ECO:0000256" key="1">
    <source>
        <dbReference type="SAM" id="MobiDB-lite"/>
    </source>
</evidence>
<dbReference type="AlphaFoldDB" id="A0A5N6YXD3"/>
<organism evidence="4 5">
    <name type="scientific">Aspergillus coremiiformis</name>
    <dbReference type="NCBI Taxonomy" id="138285"/>
    <lineage>
        <taxon>Eukaryota</taxon>
        <taxon>Fungi</taxon>
        <taxon>Dikarya</taxon>
        <taxon>Ascomycota</taxon>
        <taxon>Pezizomycotina</taxon>
        <taxon>Eurotiomycetes</taxon>
        <taxon>Eurotiomycetidae</taxon>
        <taxon>Eurotiales</taxon>
        <taxon>Aspergillaceae</taxon>
        <taxon>Aspergillus</taxon>
        <taxon>Aspergillus subgen. Circumdati</taxon>
    </lineage>
</organism>
<feature type="signal peptide" evidence="3">
    <location>
        <begin position="1"/>
        <end position="22"/>
    </location>
</feature>
<dbReference type="EMBL" id="ML739248">
    <property type="protein sequence ID" value="KAE8350101.1"/>
    <property type="molecule type" value="Genomic_DNA"/>
</dbReference>
<feature type="chain" id="PRO_5024911469" evidence="3">
    <location>
        <begin position="23"/>
        <end position="548"/>
    </location>
</feature>
<dbReference type="Proteomes" id="UP000327118">
    <property type="component" value="Unassembled WGS sequence"/>
</dbReference>
<feature type="transmembrane region" description="Helical" evidence="2">
    <location>
        <begin position="349"/>
        <end position="370"/>
    </location>
</feature>
<keyword evidence="2" id="KW-0812">Transmembrane</keyword>
<accession>A0A5N6YXD3</accession>
<reference evidence="5" key="1">
    <citation type="submission" date="2019-04" db="EMBL/GenBank/DDBJ databases">
        <title>Friends and foes A comparative genomics studyof 23 Aspergillus species from section Flavi.</title>
        <authorList>
            <consortium name="DOE Joint Genome Institute"/>
            <person name="Kjaerbolling I."/>
            <person name="Vesth T."/>
            <person name="Frisvad J.C."/>
            <person name="Nybo J.L."/>
            <person name="Theobald S."/>
            <person name="Kildgaard S."/>
            <person name="Isbrandt T."/>
            <person name="Kuo A."/>
            <person name="Sato A."/>
            <person name="Lyhne E.K."/>
            <person name="Kogle M.E."/>
            <person name="Wiebenga A."/>
            <person name="Kun R.S."/>
            <person name="Lubbers R.J."/>
            <person name="Makela M.R."/>
            <person name="Barry K."/>
            <person name="Chovatia M."/>
            <person name="Clum A."/>
            <person name="Daum C."/>
            <person name="Haridas S."/>
            <person name="He G."/>
            <person name="LaButti K."/>
            <person name="Lipzen A."/>
            <person name="Mondo S."/>
            <person name="Riley R."/>
            <person name="Salamov A."/>
            <person name="Simmons B.A."/>
            <person name="Magnuson J.K."/>
            <person name="Henrissat B."/>
            <person name="Mortensen U.H."/>
            <person name="Larsen T.O."/>
            <person name="Devries R.P."/>
            <person name="Grigoriev I.V."/>
            <person name="Machida M."/>
            <person name="Baker S.E."/>
            <person name="Andersen M.R."/>
        </authorList>
    </citation>
    <scope>NUCLEOTIDE SEQUENCE [LARGE SCALE GENOMIC DNA]</scope>
    <source>
        <strain evidence="5">CBS 553.77</strain>
    </source>
</reference>
<gene>
    <name evidence="4" type="ORF">BDV28DRAFT_47379</name>
</gene>
<keyword evidence="3" id="KW-0732">Signal</keyword>